<keyword evidence="2" id="KW-1185">Reference proteome</keyword>
<gene>
    <name evidence="1" type="ORF">E5990_09575</name>
</gene>
<dbReference type="EMBL" id="SSTG01000153">
    <property type="protein sequence ID" value="THG44875.1"/>
    <property type="molecule type" value="Genomic_DNA"/>
</dbReference>
<comment type="caution">
    <text evidence="1">The sequence shown here is derived from an EMBL/GenBank/DDBJ whole genome shotgun (WGS) entry which is preliminary data.</text>
</comment>
<evidence type="ECO:0000313" key="1">
    <source>
        <dbReference type="EMBL" id="THG44875.1"/>
    </source>
</evidence>
<name>A0AC61S396_9BACT</name>
<evidence type="ECO:0000313" key="2">
    <source>
        <dbReference type="Proteomes" id="UP000305401"/>
    </source>
</evidence>
<accession>A0AC61S396</accession>
<sequence length="275" mass="29807">MDWLQALILGIVQGLAEYLPISSSGHLEIFREILHVNLPADEILEFNIMLHAATVLSTLVVLWKDFLPLCRSFFTIKLDSNFYYVCKILLSCIPVAIVGFCFKDFVESFFGGSLSTVGICLLITAALLTFAYTFRTRPLLKANIAGGGRDISWADAFIIGIAQAIAVLPGLSRSGTTIATGILLGDNREKVASFSFLMVIIPILGEAMLNVKDMLDAPISQASQAVGALELTIGFVAAFIVGCAACQWMLNIVKKGKLVWFAVYCAAVGILCIVW</sequence>
<organism evidence="1 2">
    <name type="scientific">Muribaculum caecicola</name>
    <dbReference type="NCBI Taxonomy" id="3038144"/>
    <lineage>
        <taxon>Bacteria</taxon>
        <taxon>Pseudomonadati</taxon>
        <taxon>Bacteroidota</taxon>
        <taxon>Bacteroidia</taxon>
        <taxon>Bacteroidales</taxon>
        <taxon>Muribaculaceae</taxon>
        <taxon>Muribaculum</taxon>
    </lineage>
</organism>
<reference evidence="1" key="1">
    <citation type="submission" date="2019-04" db="EMBL/GenBank/DDBJ databases">
        <title>Microbes associate with the intestines of laboratory mice.</title>
        <authorList>
            <person name="Navarre W."/>
            <person name="Wong E."/>
            <person name="Huang K.C."/>
            <person name="Tropini C."/>
            <person name="Ng K."/>
            <person name="Yu B."/>
        </authorList>
    </citation>
    <scope>NUCLEOTIDE SEQUENCE</scope>
    <source>
        <strain evidence="1">NM86_A22</strain>
    </source>
</reference>
<proteinExistence type="predicted"/>
<protein>
    <submittedName>
        <fullName evidence="1">Undecaprenyl-diphosphate phosphatase</fullName>
    </submittedName>
</protein>
<dbReference type="Proteomes" id="UP000305401">
    <property type="component" value="Unassembled WGS sequence"/>
</dbReference>